<dbReference type="RefSeq" id="XP_035324218.1">
    <property type="nucleotide sequence ID" value="XM_035462794.1"/>
</dbReference>
<dbReference type="Pfam" id="PF07859">
    <property type="entry name" value="Abhydrolase_3"/>
    <property type="match status" value="2"/>
</dbReference>
<dbReference type="InterPro" id="IPR050300">
    <property type="entry name" value="GDXG_lipolytic_enzyme"/>
</dbReference>
<feature type="region of interest" description="Disordered" evidence="2">
    <location>
        <begin position="532"/>
        <end position="581"/>
    </location>
</feature>
<feature type="compositionally biased region" description="Basic and acidic residues" evidence="2">
    <location>
        <begin position="541"/>
        <end position="555"/>
    </location>
</feature>
<gene>
    <name evidence="4" type="ORF">GMORB2_0810</name>
</gene>
<feature type="domain" description="Alpha/beta hydrolase fold-3" evidence="3">
    <location>
        <begin position="402"/>
        <end position="452"/>
    </location>
</feature>
<reference evidence="4" key="1">
    <citation type="submission" date="2020-03" db="EMBL/GenBank/DDBJ databases">
        <title>Site-based positive gene gene selection in Geosmithia morbida across the United States reveals a broad range of putative effectors and factors for local host and environmental adapation.</title>
        <authorList>
            <person name="Onufrak A."/>
            <person name="Murdoch R.W."/>
            <person name="Gazis R."/>
            <person name="Huff M."/>
            <person name="Staton M."/>
            <person name="Klingeman W."/>
            <person name="Hadziabdic D."/>
        </authorList>
    </citation>
    <scope>NUCLEOTIDE SEQUENCE</scope>
    <source>
        <strain evidence="4">1262</strain>
    </source>
</reference>
<protein>
    <submittedName>
        <fullName evidence="4">Acetyl esterase/lipase</fullName>
    </submittedName>
</protein>
<evidence type="ECO:0000313" key="4">
    <source>
        <dbReference type="EMBL" id="KAF4125566.1"/>
    </source>
</evidence>
<dbReference type="Gene3D" id="3.40.50.1820">
    <property type="entry name" value="alpha/beta hydrolase"/>
    <property type="match status" value="1"/>
</dbReference>
<sequence>MPKLNTTSVSMAVTPTVVETLFSHVSLVLILDVPSTILSLASPFPPNGPFLLLFAHPGRQYLNRGPRKGLPTAHLSYDEGIHLIRTFLEFSSHHTVEELQAFTSQWVPHPQWVKVENVTISEASLARAASLLETQLDEDGIRRVGGRKWWQWRRPGTQFEAEWIEMRSDANERKKNADGVANRVMMYVHGGAYFFGSVDEHRYQMQRHARKLQARVFAPRYRLAPQFPFPCGLHDCIASYLHLLETQDPSHIVLAGDSAGGGMIMSLLCILRDQGVPLPAGAILISPWVDLTHSFPSISQPAPLDYIPEYGFHHKPSKGWPPPNEDDGIMLKNEAAKKRKGGKRAASGTAELQEKIQGHVAPPDAGPEQDTSQIASGGIVTDPEKLLTVTIDGEEVRIKDQIQLYTTNELLDHPLVSPVLQPTLGGLPPLLIMTGGGEILRDEQIYLAHKCAHPEKYAPPAGRLDEKGRELLATYEPTDVQLQVWDDLCHVAPTLSFTRPAKFMYRSAAQFGAWCLARAQKLDIKIIDDDLTSESSSSDEASDHEPQSRRAERQQGQRSQDQDDGEVGKAGDPLPKFKDHMIRQRVDRHGVTFPLAKEEDLQACCVPSHQVGSIREAQVQKWLTAKRRWDTKYSGTKAKVYKKIIDDMAVGYVEIPGESPPPSALVGRWRVDTKDKTTKTKQIKSLGLAVWSLWGSRYDEAAVERQRNADPEGQKGTVVDKEHGEGARSFGDITTQEPATTMPDNSHSRGTEATSIAGGEEEKQQWAPTDSTEETTPVSDLLARRRRKEAESAAADPYSLLPNANTGATGKRPFIEGIAMPFTIKKEADTASMVTLNSSMSPALTGAFSPAPRNSGGDNAMDR</sequence>
<dbReference type="GO" id="GO:0016787">
    <property type="term" value="F:hydrolase activity"/>
    <property type="evidence" value="ECO:0007669"/>
    <property type="project" value="UniProtKB-KW"/>
</dbReference>
<dbReference type="PANTHER" id="PTHR48081:SF19">
    <property type="entry name" value="AB HYDROLASE SUPERFAMILY PROTEIN C4A8.06C"/>
    <property type="match status" value="1"/>
</dbReference>
<evidence type="ECO:0000256" key="1">
    <source>
        <dbReference type="ARBA" id="ARBA00022801"/>
    </source>
</evidence>
<feature type="compositionally biased region" description="Basic and acidic residues" evidence="2">
    <location>
        <begin position="704"/>
        <end position="726"/>
    </location>
</feature>
<feature type="compositionally biased region" description="Polar residues" evidence="2">
    <location>
        <begin position="766"/>
        <end position="778"/>
    </location>
</feature>
<evidence type="ECO:0000313" key="5">
    <source>
        <dbReference type="Proteomes" id="UP000749293"/>
    </source>
</evidence>
<feature type="compositionally biased region" description="Polar residues" evidence="2">
    <location>
        <begin position="732"/>
        <end position="745"/>
    </location>
</feature>
<keyword evidence="1" id="KW-0378">Hydrolase</keyword>
<feature type="region of interest" description="Disordered" evidence="2">
    <location>
        <begin position="704"/>
        <end position="811"/>
    </location>
</feature>
<dbReference type="GeneID" id="55967040"/>
<comment type="caution">
    <text evidence="4">The sequence shown here is derived from an EMBL/GenBank/DDBJ whole genome shotgun (WGS) entry which is preliminary data.</text>
</comment>
<evidence type="ECO:0000259" key="3">
    <source>
        <dbReference type="Pfam" id="PF07859"/>
    </source>
</evidence>
<keyword evidence="5" id="KW-1185">Reference proteome</keyword>
<dbReference type="InterPro" id="IPR029058">
    <property type="entry name" value="AB_hydrolase_fold"/>
</dbReference>
<proteinExistence type="predicted"/>
<feature type="domain" description="Alpha/beta hydrolase fold-3" evidence="3">
    <location>
        <begin position="185"/>
        <end position="298"/>
    </location>
</feature>
<dbReference type="EMBL" id="JAANYQ010000002">
    <property type="protein sequence ID" value="KAF4125566.1"/>
    <property type="molecule type" value="Genomic_DNA"/>
</dbReference>
<dbReference type="AlphaFoldDB" id="A0A9P5D6F7"/>
<dbReference type="SUPFAM" id="SSF53474">
    <property type="entry name" value="alpha/beta-Hydrolases"/>
    <property type="match status" value="1"/>
</dbReference>
<evidence type="ECO:0000256" key="2">
    <source>
        <dbReference type="SAM" id="MobiDB-lite"/>
    </source>
</evidence>
<name>A0A9P5D6F7_9HYPO</name>
<dbReference type="InterPro" id="IPR013094">
    <property type="entry name" value="AB_hydrolase_3"/>
</dbReference>
<organism evidence="4 5">
    <name type="scientific">Geosmithia morbida</name>
    <dbReference type="NCBI Taxonomy" id="1094350"/>
    <lineage>
        <taxon>Eukaryota</taxon>
        <taxon>Fungi</taxon>
        <taxon>Dikarya</taxon>
        <taxon>Ascomycota</taxon>
        <taxon>Pezizomycotina</taxon>
        <taxon>Sordariomycetes</taxon>
        <taxon>Hypocreomycetidae</taxon>
        <taxon>Hypocreales</taxon>
        <taxon>Bionectriaceae</taxon>
        <taxon>Geosmithia</taxon>
    </lineage>
</organism>
<accession>A0A9P5D6F7</accession>
<dbReference type="PANTHER" id="PTHR48081">
    <property type="entry name" value="AB HYDROLASE SUPERFAMILY PROTEIN C4A8.06C"/>
    <property type="match status" value="1"/>
</dbReference>
<dbReference type="OrthoDB" id="2336090at2759"/>
<feature type="region of interest" description="Disordered" evidence="2">
    <location>
        <begin position="841"/>
        <end position="863"/>
    </location>
</feature>
<dbReference type="Proteomes" id="UP000749293">
    <property type="component" value="Unassembled WGS sequence"/>
</dbReference>